<reference evidence="1 2" key="1">
    <citation type="submission" date="2020-06" db="EMBL/GenBank/DDBJ databases">
        <title>NJ-3-1, isolated from saline soil.</title>
        <authorList>
            <person name="Cui H.L."/>
            <person name="Shi X."/>
        </authorList>
    </citation>
    <scope>NUCLEOTIDE SEQUENCE [LARGE SCALE GENOMIC DNA]</scope>
    <source>
        <strain evidence="1 2">NJ-3-1</strain>
    </source>
</reference>
<dbReference type="KEGG" id="halu:HUG12_06080"/>
<keyword evidence="2" id="KW-1185">Reference proteome</keyword>
<name>A0A7D5QJC7_9EURY</name>
<sequence>MKRRGIVSALPVGILGSSAGRLSRAREATACAPPSRFGVLIENHRGGPQSVSVEIETGLLGRNVFSKTFEVPAATDAQGHTYHPEVAHVANVLTDLRSHVVSVLHGGETATHSWRVTCNHLYIRIDEEGHASPAYSTLSPDRWERITSER</sequence>
<dbReference type="Proteomes" id="UP000509626">
    <property type="component" value="Chromosome"/>
</dbReference>
<protein>
    <submittedName>
        <fullName evidence="1">Uncharacterized protein</fullName>
    </submittedName>
</protein>
<evidence type="ECO:0000313" key="1">
    <source>
        <dbReference type="EMBL" id="QLG61325.1"/>
    </source>
</evidence>
<gene>
    <name evidence="1" type="ORF">HUG12_06080</name>
</gene>
<dbReference type="GeneID" id="56037009"/>
<dbReference type="RefSeq" id="WP_179267910.1">
    <property type="nucleotide sequence ID" value="NZ_CP058579.1"/>
</dbReference>
<proteinExistence type="predicted"/>
<dbReference type="OrthoDB" id="346324at2157"/>
<evidence type="ECO:0000313" key="2">
    <source>
        <dbReference type="Proteomes" id="UP000509626"/>
    </source>
</evidence>
<accession>A0A7D5QJC7</accession>
<dbReference type="EMBL" id="CP058579">
    <property type="protein sequence ID" value="QLG61325.1"/>
    <property type="molecule type" value="Genomic_DNA"/>
</dbReference>
<dbReference type="AlphaFoldDB" id="A0A7D5QJC7"/>
<organism evidence="1 2">
    <name type="scientific">Halorarum salinum</name>
    <dbReference type="NCBI Taxonomy" id="2743089"/>
    <lineage>
        <taxon>Archaea</taxon>
        <taxon>Methanobacteriati</taxon>
        <taxon>Methanobacteriota</taxon>
        <taxon>Stenosarchaea group</taxon>
        <taxon>Halobacteria</taxon>
        <taxon>Halobacteriales</taxon>
        <taxon>Haloferacaceae</taxon>
        <taxon>Halorarum</taxon>
    </lineage>
</organism>